<dbReference type="InterPro" id="IPR058625">
    <property type="entry name" value="MdtA-like_BSH"/>
</dbReference>
<dbReference type="RefSeq" id="WP_058935160.1">
    <property type="nucleotide sequence ID" value="NZ_CP013729.1"/>
</dbReference>
<gene>
    <name evidence="6" type="ORF">RD2015_2500</name>
</gene>
<protein>
    <submittedName>
        <fullName evidence="6">Efflux transporter</fullName>
    </submittedName>
</protein>
<dbReference type="PATRIC" id="fig|76731.3.peg.2558"/>
<proteinExistence type="inferred from homology"/>
<keyword evidence="7" id="KW-1185">Reference proteome</keyword>
<evidence type="ECO:0000259" key="3">
    <source>
        <dbReference type="Pfam" id="PF25917"/>
    </source>
</evidence>
<dbReference type="GO" id="GO:0005886">
    <property type="term" value="C:plasma membrane"/>
    <property type="evidence" value="ECO:0007669"/>
    <property type="project" value="TreeGrafter"/>
</dbReference>
<feature type="domain" description="Multidrug resistance protein MdtA-like barrel-sandwich hybrid" evidence="3">
    <location>
        <begin position="68"/>
        <end position="208"/>
    </location>
</feature>
<feature type="domain" description="YknX-like C-terminal permuted SH3-like" evidence="5">
    <location>
        <begin position="312"/>
        <end position="380"/>
    </location>
</feature>
<dbReference type="STRING" id="76731.RD2015_2500"/>
<dbReference type="Gene3D" id="2.40.420.20">
    <property type="match status" value="1"/>
</dbReference>
<dbReference type="GO" id="GO:0022857">
    <property type="term" value="F:transmembrane transporter activity"/>
    <property type="evidence" value="ECO:0007669"/>
    <property type="project" value="InterPro"/>
</dbReference>
<dbReference type="PROSITE" id="PS51257">
    <property type="entry name" value="PROKAR_LIPOPROTEIN"/>
    <property type="match status" value="1"/>
</dbReference>
<dbReference type="OrthoDB" id="9806939at2"/>
<evidence type="ECO:0000256" key="1">
    <source>
        <dbReference type="ARBA" id="ARBA00009477"/>
    </source>
</evidence>
<dbReference type="Pfam" id="PF25917">
    <property type="entry name" value="BSH_RND"/>
    <property type="match status" value="1"/>
</dbReference>
<dbReference type="GO" id="GO:0030313">
    <property type="term" value="C:cell envelope"/>
    <property type="evidence" value="ECO:0007669"/>
    <property type="project" value="UniProtKB-SubCell"/>
</dbReference>
<dbReference type="Gene3D" id="1.10.287.470">
    <property type="entry name" value="Helix hairpin bin"/>
    <property type="match status" value="1"/>
</dbReference>
<reference evidence="6 7" key="1">
    <citation type="submission" date="2015-12" db="EMBL/GenBank/DDBJ databases">
        <title>Complete genome of Roseateles depolymerans KCTC 42856.</title>
        <authorList>
            <person name="Kim K.M."/>
        </authorList>
    </citation>
    <scope>NUCLEOTIDE SEQUENCE [LARGE SCALE GENOMIC DNA]</scope>
    <source>
        <strain evidence="6 7">KCTC 42856</strain>
    </source>
</reference>
<dbReference type="Pfam" id="PF25989">
    <property type="entry name" value="YknX_C"/>
    <property type="match status" value="1"/>
</dbReference>
<dbReference type="EMBL" id="CP013729">
    <property type="protein sequence ID" value="ALV06967.1"/>
    <property type="molecule type" value="Genomic_DNA"/>
</dbReference>
<dbReference type="InterPro" id="IPR058626">
    <property type="entry name" value="MdtA-like_b-barrel"/>
</dbReference>
<feature type="domain" description="Multidrug resistance protein MdtA-like alpha-helical hairpin" evidence="2">
    <location>
        <begin position="112"/>
        <end position="178"/>
    </location>
</feature>
<evidence type="ECO:0000313" key="7">
    <source>
        <dbReference type="Proteomes" id="UP000060699"/>
    </source>
</evidence>
<dbReference type="SUPFAM" id="SSF111369">
    <property type="entry name" value="HlyD-like secretion proteins"/>
    <property type="match status" value="1"/>
</dbReference>
<dbReference type="PANTHER" id="PTHR30158:SF24">
    <property type="entry name" value="HLYD FAMILY SECRETION PROTEIN"/>
    <property type="match status" value="1"/>
</dbReference>
<dbReference type="Proteomes" id="UP000060699">
    <property type="component" value="Chromosome"/>
</dbReference>
<dbReference type="GO" id="GO:0046677">
    <property type="term" value="P:response to antibiotic"/>
    <property type="evidence" value="ECO:0007669"/>
    <property type="project" value="TreeGrafter"/>
</dbReference>
<dbReference type="Pfam" id="PF25876">
    <property type="entry name" value="HH_MFP_RND"/>
    <property type="match status" value="1"/>
</dbReference>
<comment type="similarity">
    <text evidence="1">Belongs to the membrane fusion protein (MFP) (TC 8.A.1) family.</text>
</comment>
<dbReference type="InterPro" id="IPR058624">
    <property type="entry name" value="MdtA-like_HH"/>
</dbReference>
<dbReference type="Pfam" id="PF25944">
    <property type="entry name" value="Beta-barrel_RND"/>
    <property type="match status" value="1"/>
</dbReference>
<dbReference type="AlphaFoldDB" id="A0A0U3LPS4"/>
<evidence type="ECO:0000259" key="5">
    <source>
        <dbReference type="Pfam" id="PF25989"/>
    </source>
</evidence>
<dbReference type="InterPro" id="IPR006143">
    <property type="entry name" value="RND_pump_MFP"/>
</dbReference>
<sequence precursor="true">MSRTLPRCGHRPPWIAAALLAACSAQAPTEPGAPAPAQAPAPVVSTLTVQPAPLEVSDVFPARVSPVRVAEIRAQVSGIVTERRFEQGADVRAGQALFTLQSAPFKAEAAIAAATLQRAEVALRHAQAQVARLSPLAAERAISQQAFEEVKTQRDQAAAEVAQAKATLERRELDLAFTTVRAPISGRVDQALQTEGALVAATDTMPLARIVQLDQVYVDVRQPAALLTPLQQSPQSRASAPAPARAASKPITLLRADGSEVQATGRVLFSGVSVDAGSGDVLVRVLVDNPDRALLPGMFVRVRMPMASYAQAMTVPQDAVLRSGADTRVWRVDAQGQVKAVPVQLAEVVAGRYRVVSGLSAGDRLVTGGLDKLTDGMRVTPSAHP</sequence>
<dbReference type="PANTHER" id="PTHR30158">
    <property type="entry name" value="ACRA/E-RELATED COMPONENT OF DRUG EFFLUX TRANSPORTER"/>
    <property type="match status" value="1"/>
</dbReference>
<organism evidence="6 7">
    <name type="scientific">Roseateles depolymerans</name>
    <dbReference type="NCBI Taxonomy" id="76731"/>
    <lineage>
        <taxon>Bacteria</taxon>
        <taxon>Pseudomonadati</taxon>
        <taxon>Pseudomonadota</taxon>
        <taxon>Betaproteobacteria</taxon>
        <taxon>Burkholderiales</taxon>
        <taxon>Sphaerotilaceae</taxon>
        <taxon>Roseateles</taxon>
    </lineage>
</organism>
<dbReference type="NCBIfam" id="TIGR01730">
    <property type="entry name" value="RND_mfp"/>
    <property type="match status" value="1"/>
</dbReference>
<evidence type="ECO:0000313" key="6">
    <source>
        <dbReference type="EMBL" id="ALV06967.1"/>
    </source>
</evidence>
<dbReference type="KEGG" id="rdp:RD2015_2500"/>
<evidence type="ECO:0000259" key="4">
    <source>
        <dbReference type="Pfam" id="PF25944"/>
    </source>
</evidence>
<feature type="domain" description="Multidrug resistance protein MdtA-like beta-barrel" evidence="4">
    <location>
        <begin position="216"/>
        <end position="306"/>
    </location>
</feature>
<dbReference type="InterPro" id="IPR058637">
    <property type="entry name" value="YknX-like_C"/>
</dbReference>
<accession>A0A0U3LPS4</accession>
<dbReference type="Gene3D" id="2.40.30.170">
    <property type="match status" value="1"/>
</dbReference>
<evidence type="ECO:0000259" key="2">
    <source>
        <dbReference type="Pfam" id="PF25876"/>
    </source>
</evidence>
<name>A0A0U3LPS4_9BURK</name>
<dbReference type="Gene3D" id="2.40.50.100">
    <property type="match status" value="1"/>
</dbReference>